<dbReference type="EMBL" id="JBHLXJ010000002">
    <property type="protein sequence ID" value="MFC0348248.1"/>
    <property type="molecule type" value="Genomic_DNA"/>
</dbReference>
<sequence length="185" mass="19416">MAIISLNSSNYQAIRDLNSAYATTSSSASKTSSDKELDPVQSGNNSELNAVVRQVLSQINSSKDISSFFSTEEGQQAGADFTSSLFSTLPGLSSDNANANKVTGIELDPSSSSYKLQNSIQKLITQLDNGKSDVSGLDKLQETFNALIKKSGGDPSSENLQSFLKLVAVNIQGSTSIGSLFSASA</sequence>
<reference evidence="2 3" key="1">
    <citation type="submission" date="2024-09" db="EMBL/GenBank/DDBJ databases">
        <authorList>
            <person name="Sun Q."/>
            <person name="Mori K."/>
        </authorList>
    </citation>
    <scope>NUCLEOTIDE SEQUENCE [LARGE SCALE GENOMIC DNA]</scope>
    <source>
        <strain evidence="2 3">CCM 8677</strain>
    </source>
</reference>
<evidence type="ECO:0000313" key="3">
    <source>
        <dbReference type="Proteomes" id="UP001589844"/>
    </source>
</evidence>
<protein>
    <recommendedName>
        <fullName evidence="4">DUF5610 domain-containing protein</fullName>
    </recommendedName>
</protein>
<comment type="caution">
    <text evidence="2">The sequence shown here is derived from an EMBL/GenBank/DDBJ whole genome shotgun (WGS) entry which is preliminary data.</text>
</comment>
<evidence type="ECO:0000256" key="1">
    <source>
        <dbReference type="SAM" id="MobiDB-lite"/>
    </source>
</evidence>
<organism evidence="2 3">
    <name type="scientific">Undibacterium danionis</name>
    <dbReference type="NCBI Taxonomy" id="1812100"/>
    <lineage>
        <taxon>Bacteria</taxon>
        <taxon>Pseudomonadati</taxon>
        <taxon>Pseudomonadota</taxon>
        <taxon>Betaproteobacteria</taxon>
        <taxon>Burkholderiales</taxon>
        <taxon>Oxalobacteraceae</taxon>
        <taxon>Undibacterium</taxon>
    </lineage>
</organism>
<evidence type="ECO:0000313" key="2">
    <source>
        <dbReference type="EMBL" id="MFC0348248.1"/>
    </source>
</evidence>
<accession>A0ABV6I9J3</accession>
<dbReference type="RefSeq" id="WP_390209278.1">
    <property type="nucleotide sequence ID" value="NZ_JBHLXJ010000002.1"/>
</dbReference>
<proteinExistence type="predicted"/>
<dbReference type="Proteomes" id="UP001589844">
    <property type="component" value="Unassembled WGS sequence"/>
</dbReference>
<name>A0ABV6I9J3_9BURK</name>
<feature type="region of interest" description="Disordered" evidence="1">
    <location>
        <begin position="25"/>
        <end position="44"/>
    </location>
</feature>
<evidence type="ECO:0008006" key="4">
    <source>
        <dbReference type="Google" id="ProtNLM"/>
    </source>
</evidence>
<keyword evidence="3" id="KW-1185">Reference proteome</keyword>
<gene>
    <name evidence="2" type="ORF">ACFFJH_00350</name>
</gene>